<dbReference type="PANTHER" id="PTHR10120">
    <property type="entry name" value="CAAX PRENYL PROTEASE 1"/>
    <property type="match status" value="1"/>
</dbReference>
<keyword evidence="4 8" id="KW-0862">Zinc</keyword>
<dbReference type="InterPro" id="IPR032456">
    <property type="entry name" value="Peptidase_M48_N"/>
</dbReference>
<keyword evidence="14" id="KW-1185">Reference proteome</keyword>
<feature type="active site" evidence="7">
    <location>
        <position position="339"/>
    </location>
</feature>
<evidence type="ECO:0000256" key="8">
    <source>
        <dbReference type="PIRSR" id="PIRSR627057-2"/>
    </source>
</evidence>
<dbReference type="InterPro" id="IPR001915">
    <property type="entry name" value="Peptidase_M48"/>
</dbReference>
<sequence>MVVPPLMLGVLWVESPLETRIFCSVLLFSWVVYLWEAVLAWRQRNVYKTTTHVPWELGPIMDSETFEKSRLYQLDKSAFSFWSGLYSEIEGTLILLCGGIPFLWTVSGRIAGHAGYGPEYEIVQSLVFLLLATLFSAVTGLPWSLYSTFVIEEKHGFNQQTLEFFFKDAIKKFVVTQCILLPVTSLLLYIIKIGGDYFFIYAWLFTLVISLVLVTIYADYIAPLFDKFIPLPEGELKQQIEVLAKSIDFPLAKVYVVEGSKRSSHSNAYFYGFFKNKRIVLFDTLLEDYSALNKEPSEEPGPESQMAGEESGDVEAKSKVKNKKQGCKNEEVLAVLGHELGHWKLGHTIKNIIISQMNSFLCFFLFAVLIGRKELFSAFCFYDTQPTLIGLMIIFQFIFSPYNEVLSFCLTVLSRRFEFQADAFAKGLGKAKDLYSALIKLNKDNLGFPVSDWLFSMWHYSHPPLLERLQALKEAKQD</sequence>
<evidence type="ECO:0000256" key="4">
    <source>
        <dbReference type="ARBA" id="ARBA00022833"/>
    </source>
</evidence>
<feature type="transmembrane region" description="Helical" evidence="9">
    <location>
        <begin position="172"/>
        <end position="191"/>
    </location>
</feature>
<feature type="domain" description="CAAX prenyl protease 1 N-terminal" evidence="12">
    <location>
        <begin position="43"/>
        <end position="227"/>
    </location>
</feature>
<keyword evidence="3 9" id="KW-0378">Hydrolase</keyword>
<gene>
    <name evidence="13" type="primary">ZMPSTE24</name>
</gene>
<protein>
    <recommendedName>
        <fullName evidence="9">CAAX prenyl protease</fullName>
        <ecNumber evidence="9">3.4.24.84</ecNumber>
    </recommendedName>
</protein>
<evidence type="ECO:0000256" key="1">
    <source>
        <dbReference type="ARBA" id="ARBA00022670"/>
    </source>
</evidence>
<feature type="transmembrane region" description="Helical" evidence="9">
    <location>
        <begin position="352"/>
        <end position="371"/>
    </location>
</feature>
<keyword evidence="9" id="KW-0812">Transmembrane</keyword>
<keyword evidence="1 9" id="KW-0645">Protease</keyword>
<evidence type="ECO:0000259" key="11">
    <source>
        <dbReference type="Pfam" id="PF01435"/>
    </source>
</evidence>
<dbReference type="GO" id="GO:0005789">
    <property type="term" value="C:endoplasmic reticulum membrane"/>
    <property type="evidence" value="ECO:0007669"/>
    <property type="project" value="UniProtKB-SubCell"/>
</dbReference>
<feature type="binding site" evidence="8">
    <location>
        <position position="338"/>
    </location>
    <ligand>
        <name>Zn(2+)</name>
        <dbReference type="ChEBI" id="CHEBI:29105"/>
        <note>catalytic</note>
    </ligand>
</feature>
<keyword evidence="9" id="KW-0472">Membrane</keyword>
<feature type="binding site" evidence="8">
    <location>
        <position position="418"/>
    </location>
    <ligand>
        <name>Zn(2+)</name>
        <dbReference type="ChEBI" id="CHEBI:29105"/>
        <note>catalytic</note>
    </ligand>
</feature>
<organism evidence="13 14">
    <name type="scientific">Sphenodon punctatus</name>
    <name type="common">Tuatara</name>
    <name type="synonym">Hatteria punctata</name>
    <dbReference type="NCBI Taxonomy" id="8508"/>
    <lineage>
        <taxon>Eukaryota</taxon>
        <taxon>Metazoa</taxon>
        <taxon>Chordata</taxon>
        <taxon>Craniata</taxon>
        <taxon>Vertebrata</taxon>
        <taxon>Euteleostomi</taxon>
        <taxon>Lepidosauria</taxon>
        <taxon>Sphenodontia</taxon>
        <taxon>Sphenodontidae</taxon>
        <taxon>Sphenodon</taxon>
    </lineage>
</organism>
<feature type="transmembrane region" description="Helical" evidence="9">
    <location>
        <begin position="126"/>
        <end position="151"/>
    </location>
</feature>
<dbReference type="Pfam" id="PF16491">
    <property type="entry name" value="Peptidase_M48_N"/>
    <property type="match status" value="1"/>
</dbReference>
<dbReference type="GO" id="GO:0006998">
    <property type="term" value="P:nuclear envelope organization"/>
    <property type="evidence" value="ECO:0007669"/>
    <property type="project" value="Ensembl"/>
</dbReference>
<dbReference type="Pfam" id="PF01435">
    <property type="entry name" value="Peptidase_M48"/>
    <property type="match status" value="1"/>
</dbReference>
<reference evidence="13" key="1">
    <citation type="submission" date="2025-08" db="UniProtKB">
        <authorList>
            <consortium name="Ensembl"/>
        </authorList>
    </citation>
    <scope>IDENTIFICATION</scope>
</reference>
<feature type="binding site" evidence="8">
    <location>
        <position position="342"/>
    </location>
    <ligand>
        <name>Zn(2+)</name>
        <dbReference type="ChEBI" id="CHEBI:29105"/>
        <note>catalytic</note>
    </ligand>
</feature>
<feature type="domain" description="Peptidase M48" evidence="11">
    <location>
        <begin position="230"/>
        <end position="475"/>
    </location>
</feature>
<dbReference type="EC" id="3.4.24.84" evidence="9"/>
<comment type="subcellular location">
    <subcellularLocation>
        <location evidence="9">Endoplasmic reticulum membrane</location>
        <topology evidence="9">Multi-pass membrane protein</topology>
    </subcellularLocation>
</comment>
<evidence type="ECO:0000256" key="7">
    <source>
        <dbReference type="PIRSR" id="PIRSR627057-1"/>
    </source>
</evidence>
<dbReference type="GO" id="GO:0050688">
    <property type="term" value="P:regulation of defense response to virus"/>
    <property type="evidence" value="ECO:0007669"/>
    <property type="project" value="Ensembl"/>
</dbReference>
<evidence type="ECO:0000259" key="12">
    <source>
        <dbReference type="Pfam" id="PF16491"/>
    </source>
</evidence>
<dbReference type="CDD" id="cd07343">
    <property type="entry name" value="M48A_Zmpste24p_like"/>
    <property type="match status" value="1"/>
</dbReference>
<comment type="cofactor">
    <cofactor evidence="8 9">
        <name>Zn(2+)</name>
        <dbReference type="ChEBI" id="CHEBI:29105"/>
    </cofactor>
    <text evidence="8 9">Binds 1 zinc ion per subunit.</text>
</comment>
<dbReference type="GO" id="GO:0071586">
    <property type="term" value="P:CAAX-box protein processing"/>
    <property type="evidence" value="ECO:0007669"/>
    <property type="project" value="UniProtKB-UniRule"/>
</dbReference>
<dbReference type="OMA" id="FVIEEKF"/>
<feature type="active site" description="Proton donor" evidence="7">
    <location>
        <position position="422"/>
    </location>
</feature>
<feature type="transmembrane region" description="Helical" evidence="9">
    <location>
        <begin position="197"/>
        <end position="218"/>
    </location>
</feature>
<evidence type="ECO:0000256" key="5">
    <source>
        <dbReference type="ARBA" id="ARBA00023049"/>
    </source>
</evidence>
<dbReference type="GO" id="GO:0032991">
    <property type="term" value="C:protein-containing complex"/>
    <property type="evidence" value="ECO:0007669"/>
    <property type="project" value="Ensembl"/>
</dbReference>
<dbReference type="InterPro" id="IPR027057">
    <property type="entry name" value="CAXX_Prtase_1"/>
</dbReference>
<comment type="catalytic activity">
    <reaction evidence="6 9">
        <text>Hydrolyzes the peptide bond -P2-(S-farnesyl or geranylgeranyl)C-P1'-P2'-P3'-COOH where P1' and P2' are amino acids with aliphatic side chains and P3' is any C-terminal residue.</text>
        <dbReference type="EC" id="3.4.24.84"/>
    </reaction>
</comment>
<name>A0A8D0GH96_SPHPU</name>
<evidence type="ECO:0000256" key="6">
    <source>
        <dbReference type="ARBA" id="ARBA00044456"/>
    </source>
</evidence>
<keyword evidence="5 9" id="KW-0482">Metalloprotease</keyword>
<keyword evidence="9" id="KW-1133">Transmembrane helix</keyword>
<evidence type="ECO:0000256" key="9">
    <source>
        <dbReference type="RuleBase" id="RU366005"/>
    </source>
</evidence>
<dbReference type="GO" id="GO:0046872">
    <property type="term" value="F:metal ion binding"/>
    <property type="evidence" value="ECO:0007669"/>
    <property type="project" value="UniProtKB-UniRule"/>
</dbReference>
<dbReference type="Gene3D" id="3.30.2010.10">
    <property type="entry name" value="Metalloproteases ('zincins'), catalytic domain"/>
    <property type="match status" value="1"/>
</dbReference>
<evidence type="ECO:0000256" key="2">
    <source>
        <dbReference type="ARBA" id="ARBA00022723"/>
    </source>
</evidence>
<dbReference type="GO" id="GO:0004222">
    <property type="term" value="F:metalloendopeptidase activity"/>
    <property type="evidence" value="ECO:0007669"/>
    <property type="project" value="UniProtKB-UniRule"/>
</dbReference>
<dbReference type="GeneTree" id="ENSGT00390000002053"/>
<proteinExistence type="inferred from homology"/>
<evidence type="ECO:0000313" key="13">
    <source>
        <dbReference type="Ensembl" id="ENSSPUP00000006083.1"/>
    </source>
</evidence>
<accession>A0A8D0GH96</accession>
<evidence type="ECO:0000256" key="10">
    <source>
        <dbReference type="SAM" id="MobiDB-lite"/>
    </source>
</evidence>
<feature type="transmembrane region" description="Helical" evidence="9">
    <location>
        <begin position="20"/>
        <end position="41"/>
    </location>
</feature>
<comment type="function">
    <text evidence="9">Proteolytically removes the C-terminal three residues of farnesylated proteins.</text>
</comment>
<dbReference type="AlphaFoldDB" id="A0A8D0GH96"/>
<keyword evidence="9" id="KW-0256">Endoplasmic reticulum</keyword>
<comment type="similarity">
    <text evidence="9">Belongs to the peptidase M48A family.</text>
</comment>
<keyword evidence="2 8" id="KW-0479">Metal-binding</keyword>
<feature type="region of interest" description="Disordered" evidence="10">
    <location>
        <begin position="294"/>
        <end position="322"/>
    </location>
</feature>
<dbReference type="Ensembl" id="ENSSPUT00000006474.1">
    <property type="protein sequence ID" value="ENSSPUP00000006083.1"/>
    <property type="gene ID" value="ENSSPUG00000004698.1"/>
</dbReference>
<evidence type="ECO:0000256" key="3">
    <source>
        <dbReference type="ARBA" id="ARBA00022801"/>
    </source>
</evidence>
<reference evidence="13" key="2">
    <citation type="submission" date="2025-09" db="UniProtKB">
        <authorList>
            <consortium name="Ensembl"/>
        </authorList>
    </citation>
    <scope>IDENTIFICATION</scope>
</reference>
<evidence type="ECO:0000313" key="14">
    <source>
        <dbReference type="Proteomes" id="UP000694392"/>
    </source>
</evidence>
<dbReference type="Proteomes" id="UP000694392">
    <property type="component" value="Unplaced"/>
</dbReference>